<dbReference type="EMBL" id="BSXV01004285">
    <property type="protein sequence ID" value="GMF00158.1"/>
    <property type="molecule type" value="Genomic_DNA"/>
</dbReference>
<reference evidence="1" key="1">
    <citation type="submission" date="2023-04" db="EMBL/GenBank/DDBJ databases">
        <title>Candida boidinii NBRC 1967.</title>
        <authorList>
            <person name="Ichikawa N."/>
            <person name="Sato H."/>
            <person name="Tonouchi N."/>
        </authorList>
    </citation>
    <scope>NUCLEOTIDE SEQUENCE</scope>
    <source>
        <strain evidence="1">NBRC 1967</strain>
    </source>
</reference>
<keyword evidence="2" id="KW-1185">Reference proteome</keyword>
<sequence>MKRWLRASIDQYSDADGSLSIFYHNLKFLHWLDIPSIGSSVNWKVIESLNVFESLPVMAPAFTAGHVVLSFAISGEEHFGLTKFSQVS</sequence>
<accession>A0ACB5U2Q8</accession>
<evidence type="ECO:0000313" key="1">
    <source>
        <dbReference type="EMBL" id="GMF00158.1"/>
    </source>
</evidence>
<gene>
    <name evidence="1" type="ORF">Cboi01_000548200</name>
</gene>
<dbReference type="Proteomes" id="UP001165101">
    <property type="component" value="Unassembled WGS sequence"/>
</dbReference>
<protein>
    <submittedName>
        <fullName evidence="1">Unnamed protein product</fullName>
    </submittedName>
</protein>
<organism evidence="1 2">
    <name type="scientific">Candida boidinii</name>
    <name type="common">Yeast</name>
    <dbReference type="NCBI Taxonomy" id="5477"/>
    <lineage>
        <taxon>Eukaryota</taxon>
        <taxon>Fungi</taxon>
        <taxon>Dikarya</taxon>
        <taxon>Ascomycota</taxon>
        <taxon>Saccharomycotina</taxon>
        <taxon>Pichiomycetes</taxon>
        <taxon>Pichiales</taxon>
        <taxon>Pichiaceae</taxon>
        <taxon>Ogataea</taxon>
        <taxon>Ogataea/Candida clade</taxon>
    </lineage>
</organism>
<comment type="caution">
    <text evidence="1">The sequence shown here is derived from an EMBL/GenBank/DDBJ whole genome shotgun (WGS) entry which is preliminary data.</text>
</comment>
<name>A0ACB5U2Q8_CANBO</name>
<proteinExistence type="predicted"/>
<evidence type="ECO:0000313" key="2">
    <source>
        <dbReference type="Proteomes" id="UP001165101"/>
    </source>
</evidence>